<dbReference type="Proteomes" id="UP001597212">
    <property type="component" value="Unassembled WGS sequence"/>
</dbReference>
<comment type="caution">
    <text evidence="1">The sequence shown here is derived from an EMBL/GenBank/DDBJ whole genome shotgun (WGS) entry which is preliminary data.</text>
</comment>
<organism evidence="1 2">
    <name type="scientific">Lacticaseibacillus hegangensis</name>
    <dbReference type="NCBI Taxonomy" id="2486010"/>
    <lineage>
        <taxon>Bacteria</taxon>
        <taxon>Bacillati</taxon>
        <taxon>Bacillota</taxon>
        <taxon>Bacilli</taxon>
        <taxon>Lactobacillales</taxon>
        <taxon>Lactobacillaceae</taxon>
        <taxon>Lacticaseibacillus</taxon>
    </lineage>
</organism>
<protein>
    <submittedName>
        <fullName evidence="1">Uncharacterized protein</fullName>
    </submittedName>
</protein>
<evidence type="ECO:0000313" key="1">
    <source>
        <dbReference type="EMBL" id="MFD1440793.1"/>
    </source>
</evidence>
<sequence length="51" mass="5962">MTWTDYHQLIKDLTDFVKAVAPIAVAYITYHWRKKPSAAQRKKKEVSKNGK</sequence>
<dbReference type="EMBL" id="JBHTOK010000034">
    <property type="protein sequence ID" value="MFD1440793.1"/>
    <property type="molecule type" value="Genomic_DNA"/>
</dbReference>
<evidence type="ECO:0000313" key="2">
    <source>
        <dbReference type="Proteomes" id="UP001597212"/>
    </source>
</evidence>
<keyword evidence="2" id="KW-1185">Reference proteome</keyword>
<accession>A0ABW4CWT9</accession>
<reference evidence="2" key="1">
    <citation type="journal article" date="2019" name="Int. J. Syst. Evol. Microbiol.">
        <title>The Global Catalogue of Microorganisms (GCM) 10K type strain sequencing project: providing services to taxonomists for standard genome sequencing and annotation.</title>
        <authorList>
            <consortium name="The Broad Institute Genomics Platform"/>
            <consortium name="The Broad Institute Genome Sequencing Center for Infectious Disease"/>
            <person name="Wu L."/>
            <person name="Ma J."/>
        </authorList>
    </citation>
    <scope>NUCLEOTIDE SEQUENCE [LARGE SCALE GENOMIC DNA]</scope>
    <source>
        <strain evidence="2">CCM 8912</strain>
    </source>
</reference>
<gene>
    <name evidence="1" type="ORF">ACFQ5K_05210</name>
</gene>
<dbReference type="RefSeq" id="WP_164506114.1">
    <property type="nucleotide sequence ID" value="NZ_JBHTOK010000034.1"/>
</dbReference>
<proteinExistence type="predicted"/>
<name>A0ABW4CWT9_9LACO</name>